<dbReference type="AlphaFoldDB" id="A0A0G1C9X1"/>
<reference evidence="2 3" key="1">
    <citation type="journal article" date="2015" name="Nature">
        <title>rRNA introns, odd ribosomes, and small enigmatic genomes across a large radiation of phyla.</title>
        <authorList>
            <person name="Brown C.T."/>
            <person name="Hug L.A."/>
            <person name="Thomas B.C."/>
            <person name="Sharon I."/>
            <person name="Castelle C.J."/>
            <person name="Singh A."/>
            <person name="Wilkins M.J."/>
            <person name="Williams K.H."/>
            <person name="Banfield J.F."/>
        </authorList>
    </citation>
    <scope>NUCLEOTIDE SEQUENCE [LARGE SCALE GENOMIC DNA]</scope>
</reference>
<name>A0A0G1C9X1_9BACT</name>
<evidence type="ECO:0008006" key="4">
    <source>
        <dbReference type="Google" id="ProtNLM"/>
    </source>
</evidence>
<organism evidence="2 3">
    <name type="scientific">Candidatus Gottesmanbacteria bacterium GW2011_GWA2_42_18</name>
    <dbReference type="NCBI Taxonomy" id="1618442"/>
    <lineage>
        <taxon>Bacteria</taxon>
        <taxon>Candidatus Gottesmaniibacteriota</taxon>
    </lineage>
</organism>
<dbReference type="Pfam" id="PF12389">
    <property type="entry name" value="Peptidase_M73"/>
    <property type="match status" value="1"/>
</dbReference>
<keyword evidence="1" id="KW-0732">Signal</keyword>
<accession>A0A0G1C9X1</accession>
<dbReference type="Proteomes" id="UP000034320">
    <property type="component" value="Unassembled WGS sequence"/>
</dbReference>
<feature type="chain" id="PRO_5002536337" description="SipW-cognate class signal peptide" evidence="1">
    <location>
        <begin position="21"/>
        <end position="198"/>
    </location>
</feature>
<dbReference type="NCBIfam" id="TIGR04088">
    <property type="entry name" value="cognate_SipW"/>
    <property type="match status" value="1"/>
</dbReference>
<dbReference type="InterPro" id="IPR022121">
    <property type="entry name" value="Peptidase_M73_camelysin"/>
</dbReference>
<proteinExistence type="predicted"/>
<sequence length="198" mass="20398">MNRKILISGLSILSALGIMAAATFAYFSDTGQSTGNTFSTGILDLELADGDQQFTTGNVTASFGGSLSPGTCTGNKTLTLRNNGTVAGDHAEMTVANTVTDNLLAATPDMDYYLAINNLTYDGVSVVSQMTDSNTNGYPDLADWASGTGLDDLSLTSVGGLGKDLVLDVCLASAAPNEIQSDSVESVFTVTLNQDASL</sequence>
<feature type="signal peptide" evidence="1">
    <location>
        <begin position="1"/>
        <end position="20"/>
    </location>
</feature>
<gene>
    <name evidence="2" type="ORF">UV09_C0017G0021</name>
</gene>
<evidence type="ECO:0000313" key="2">
    <source>
        <dbReference type="EMBL" id="KKS46433.1"/>
    </source>
</evidence>
<evidence type="ECO:0000256" key="1">
    <source>
        <dbReference type="SAM" id="SignalP"/>
    </source>
</evidence>
<dbReference type="EMBL" id="LCDD01000017">
    <property type="protein sequence ID" value="KKS46433.1"/>
    <property type="molecule type" value="Genomic_DNA"/>
</dbReference>
<evidence type="ECO:0000313" key="3">
    <source>
        <dbReference type="Proteomes" id="UP000034320"/>
    </source>
</evidence>
<protein>
    <recommendedName>
        <fullName evidence="4">SipW-cognate class signal peptide</fullName>
    </recommendedName>
</protein>
<dbReference type="InterPro" id="IPR023833">
    <property type="entry name" value="Signal_pept_SipW-depend-type"/>
</dbReference>
<comment type="caution">
    <text evidence="2">The sequence shown here is derived from an EMBL/GenBank/DDBJ whole genome shotgun (WGS) entry which is preliminary data.</text>
</comment>